<dbReference type="PANTHER" id="PTHR43157">
    <property type="entry name" value="PHOSPHATIDYLINOSITOL-GLYCAN BIOSYNTHESIS CLASS F PROTEIN-RELATED"/>
    <property type="match status" value="1"/>
</dbReference>
<dbReference type="AlphaFoldDB" id="A0A7R9QWI6"/>
<dbReference type="GO" id="GO:0016491">
    <property type="term" value="F:oxidoreductase activity"/>
    <property type="evidence" value="ECO:0007669"/>
    <property type="project" value="UniProtKB-KW"/>
</dbReference>
<dbReference type="Gene3D" id="3.40.50.720">
    <property type="entry name" value="NAD(P)-binding Rossmann-like Domain"/>
    <property type="match status" value="1"/>
</dbReference>
<gene>
    <name evidence="2" type="ORF">ONB1V03_LOCUS16033</name>
</gene>
<sequence length="109" mass="12174">MRERYSALICFSLSEFGRRIFKGVNRYESQTRLDGQVVVITGANTGLGKETAYQLSLRGAQIIMSCRSIERGEEAMNDIKVRNGRADLTLIPLDLASLKSVREFAKTVS</sequence>
<dbReference type="InterPro" id="IPR002347">
    <property type="entry name" value="SDR_fam"/>
</dbReference>
<protein>
    <submittedName>
        <fullName evidence="2">Uncharacterized protein</fullName>
    </submittedName>
</protein>
<reference evidence="2" key="1">
    <citation type="submission" date="2020-11" db="EMBL/GenBank/DDBJ databases">
        <authorList>
            <person name="Tran Van P."/>
        </authorList>
    </citation>
    <scope>NUCLEOTIDE SEQUENCE</scope>
</reference>
<dbReference type="EMBL" id="OC932219">
    <property type="protein sequence ID" value="CAD7659438.1"/>
    <property type="molecule type" value="Genomic_DNA"/>
</dbReference>
<dbReference type="Pfam" id="PF00106">
    <property type="entry name" value="adh_short"/>
    <property type="match status" value="1"/>
</dbReference>
<keyword evidence="3" id="KW-1185">Reference proteome</keyword>
<organism evidence="2">
    <name type="scientific">Oppiella nova</name>
    <dbReference type="NCBI Taxonomy" id="334625"/>
    <lineage>
        <taxon>Eukaryota</taxon>
        <taxon>Metazoa</taxon>
        <taxon>Ecdysozoa</taxon>
        <taxon>Arthropoda</taxon>
        <taxon>Chelicerata</taxon>
        <taxon>Arachnida</taxon>
        <taxon>Acari</taxon>
        <taxon>Acariformes</taxon>
        <taxon>Sarcoptiformes</taxon>
        <taxon>Oribatida</taxon>
        <taxon>Brachypylina</taxon>
        <taxon>Oppioidea</taxon>
        <taxon>Oppiidae</taxon>
        <taxon>Oppiella</taxon>
    </lineage>
</organism>
<dbReference type="PANTHER" id="PTHR43157:SF31">
    <property type="entry name" value="PHOSPHATIDYLINOSITOL-GLYCAN BIOSYNTHESIS CLASS F PROTEIN"/>
    <property type="match status" value="1"/>
</dbReference>
<name>A0A7R9QWI6_9ACAR</name>
<dbReference type="SUPFAM" id="SSF51735">
    <property type="entry name" value="NAD(P)-binding Rossmann-fold domains"/>
    <property type="match status" value="1"/>
</dbReference>
<evidence type="ECO:0000256" key="1">
    <source>
        <dbReference type="ARBA" id="ARBA00023002"/>
    </source>
</evidence>
<dbReference type="InterPro" id="IPR036291">
    <property type="entry name" value="NAD(P)-bd_dom_sf"/>
</dbReference>
<dbReference type="OrthoDB" id="6482966at2759"/>
<proteinExistence type="predicted"/>
<evidence type="ECO:0000313" key="3">
    <source>
        <dbReference type="Proteomes" id="UP000728032"/>
    </source>
</evidence>
<evidence type="ECO:0000313" key="2">
    <source>
        <dbReference type="EMBL" id="CAD7659438.1"/>
    </source>
</evidence>
<dbReference type="EMBL" id="CAJPVJ010017394">
    <property type="protein sequence ID" value="CAG2176600.1"/>
    <property type="molecule type" value="Genomic_DNA"/>
</dbReference>
<dbReference type="Proteomes" id="UP000728032">
    <property type="component" value="Unassembled WGS sequence"/>
</dbReference>
<keyword evidence="1" id="KW-0560">Oxidoreductase</keyword>
<accession>A0A7R9QWI6</accession>